<dbReference type="Proteomes" id="UP000565579">
    <property type="component" value="Unassembled WGS sequence"/>
</dbReference>
<reference evidence="1 2" key="1">
    <citation type="submission" date="2020-08" db="EMBL/GenBank/DDBJ databases">
        <title>Sequencing the genomes of 1000 actinobacteria strains.</title>
        <authorList>
            <person name="Klenk H.-P."/>
        </authorList>
    </citation>
    <scope>NUCLEOTIDE SEQUENCE [LARGE SCALE GENOMIC DNA]</scope>
    <source>
        <strain evidence="1 2">DSM 43768</strain>
    </source>
</reference>
<dbReference type="RefSeq" id="WP_185101790.1">
    <property type="nucleotide sequence ID" value="NZ_JACHMI010000001.1"/>
</dbReference>
<name>A0A7X0TX69_9ACTN</name>
<proteinExistence type="predicted"/>
<dbReference type="InterPro" id="IPR006059">
    <property type="entry name" value="SBP"/>
</dbReference>
<keyword evidence="1" id="KW-0813">Transport</keyword>
<evidence type="ECO:0000313" key="2">
    <source>
        <dbReference type="Proteomes" id="UP000565579"/>
    </source>
</evidence>
<sequence length="470" mass="51149">MNAHSEFPLVGGGKPMFYGRISRRRLLSSSALLAAGAAAATPLLGACSASSGRSGGPSGNSKTVTLTVMYKTDELTKAHIADFESKNPGIKINFVEYDSTRLNAMLASNEPPDFVRAVAVGSSSANAQELYTALDPYMAKSSVLKPEHLLSVNDSFRWDGTRSGQGPYYGIVKDWSQDATLWYNRALFEGAKIQPLSTTEPISYDELLEIGKKLTKKSGGKTQVYGLGVEWAWGLSAPIMMMILQQGGQVYSADLTETDMTTPEALRALRWYVDFAQAGVGPTALDPAPDGADLSLFLAKRMAITQDGYWYGGNFVEESDEIKNNVAMAPAPVMGDKRISPTYVGWGAAIPSKAKHKDEAWKLMEYFMAGPPSEERAKSGWGIPALKAQLTMLPQELPYQKQAYQTQQAELQYAGQLPDSPYMVASDGWNTVLDKQLQRAIKKEITVEQAGKAITDEVNKLLKQGKDQIG</sequence>
<comment type="caution">
    <text evidence="1">The sequence shown here is derived from an EMBL/GenBank/DDBJ whole genome shotgun (WGS) entry which is preliminary data.</text>
</comment>
<accession>A0A7X0TX69</accession>
<organism evidence="1 2">
    <name type="scientific">Nonomuraea rubra</name>
    <dbReference type="NCBI Taxonomy" id="46180"/>
    <lineage>
        <taxon>Bacteria</taxon>
        <taxon>Bacillati</taxon>
        <taxon>Actinomycetota</taxon>
        <taxon>Actinomycetes</taxon>
        <taxon>Streptosporangiales</taxon>
        <taxon>Streptosporangiaceae</taxon>
        <taxon>Nonomuraea</taxon>
    </lineage>
</organism>
<dbReference type="AlphaFoldDB" id="A0A7X0TX69"/>
<gene>
    <name evidence="1" type="ORF">HD593_001888</name>
</gene>
<dbReference type="SUPFAM" id="SSF53850">
    <property type="entry name" value="Periplasmic binding protein-like II"/>
    <property type="match status" value="1"/>
</dbReference>
<evidence type="ECO:0000313" key="1">
    <source>
        <dbReference type="EMBL" id="MBB6547093.1"/>
    </source>
</evidence>
<dbReference type="InterPro" id="IPR006311">
    <property type="entry name" value="TAT_signal"/>
</dbReference>
<dbReference type="PANTHER" id="PTHR43649">
    <property type="entry name" value="ARABINOSE-BINDING PROTEIN-RELATED"/>
    <property type="match status" value="1"/>
</dbReference>
<keyword evidence="1" id="KW-0762">Sugar transport</keyword>
<keyword evidence="2" id="KW-1185">Reference proteome</keyword>
<dbReference type="Gene3D" id="3.40.190.10">
    <property type="entry name" value="Periplasmic binding protein-like II"/>
    <property type="match status" value="1"/>
</dbReference>
<dbReference type="Pfam" id="PF01547">
    <property type="entry name" value="SBP_bac_1"/>
    <property type="match status" value="1"/>
</dbReference>
<dbReference type="PANTHER" id="PTHR43649:SF12">
    <property type="entry name" value="DIACETYLCHITOBIOSE BINDING PROTEIN DASA"/>
    <property type="match status" value="1"/>
</dbReference>
<dbReference type="PROSITE" id="PS51318">
    <property type="entry name" value="TAT"/>
    <property type="match status" value="1"/>
</dbReference>
<protein>
    <submittedName>
        <fullName evidence="1">Multiple sugar transport system substrate-binding protein</fullName>
    </submittedName>
</protein>
<dbReference type="InterPro" id="IPR050490">
    <property type="entry name" value="Bact_solute-bd_prot1"/>
</dbReference>
<dbReference type="EMBL" id="JACHMI010000001">
    <property type="protein sequence ID" value="MBB6547093.1"/>
    <property type="molecule type" value="Genomic_DNA"/>
</dbReference>
<dbReference type="CDD" id="cd13585">
    <property type="entry name" value="PBP2_TMBP_like"/>
    <property type="match status" value="1"/>
</dbReference>